<dbReference type="AlphaFoldDB" id="A0AAN8FTH7"/>
<feature type="transmembrane region" description="Helical" evidence="6">
    <location>
        <begin position="62"/>
        <end position="82"/>
    </location>
</feature>
<dbReference type="PANTHER" id="PTHR16119">
    <property type="entry name" value="TRANSMEMBRANE PROTEIN 144"/>
    <property type="match status" value="1"/>
</dbReference>
<dbReference type="Pfam" id="PF07857">
    <property type="entry name" value="TMEM144"/>
    <property type="match status" value="1"/>
</dbReference>
<dbReference type="Proteomes" id="UP001331761">
    <property type="component" value="Unassembled WGS sequence"/>
</dbReference>
<evidence type="ECO:0000256" key="1">
    <source>
        <dbReference type="ARBA" id="ARBA00004141"/>
    </source>
</evidence>
<dbReference type="EMBL" id="WIXE01003567">
    <property type="protein sequence ID" value="KAK5983820.1"/>
    <property type="molecule type" value="Genomic_DNA"/>
</dbReference>
<dbReference type="PANTHER" id="PTHR16119:SF13">
    <property type="entry name" value="TRANSMEMBRANE PROTEIN 144 HOMOLOG"/>
    <property type="match status" value="1"/>
</dbReference>
<protein>
    <recommendedName>
        <fullName evidence="9">Transmembrane protein 144</fullName>
    </recommendedName>
</protein>
<evidence type="ECO:0000256" key="3">
    <source>
        <dbReference type="ARBA" id="ARBA00022692"/>
    </source>
</evidence>
<evidence type="ECO:0000313" key="8">
    <source>
        <dbReference type="Proteomes" id="UP001331761"/>
    </source>
</evidence>
<dbReference type="InterPro" id="IPR012435">
    <property type="entry name" value="TMEM144"/>
</dbReference>
<keyword evidence="5 6" id="KW-0472">Membrane</keyword>
<name>A0AAN8FTH7_TRICO</name>
<accession>A0AAN8FTH7</accession>
<dbReference type="GO" id="GO:0015144">
    <property type="term" value="F:carbohydrate transmembrane transporter activity"/>
    <property type="evidence" value="ECO:0007669"/>
    <property type="project" value="InterPro"/>
</dbReference>
<comment type="caution">
    <text evidence="7">The sequence shown here is derived from an EMBL/GenBank/DDBJ whole genome shotgun (WGS) entry which is preliminary data.</text>
</comment>
<dbReference type="GO" id="GO:0016020">
    <property type="term" value="C:membrane"/>
    <property type="evidence" value="ECO:0007669"/>
    <property type="project" value="UniProtKB-SubCell"/>
</dbReference>
<gene>
    <name evidence="7" type="ORF">GCK32_006423</name>
</gene>
<evidence type="ECO:0000313" key="7">
    <source>
        <dbReference type="EMBL" id="KAK5983820.1"/>
    </source>
</evidence>
<evidence type="ECO:0000256" key="4">
    <source>
        <dbReference type="ARBA" id="ARBA00022989"/>
    </source>
</evidence>
<keyword evidence="3 6" id="KW-0812">Transmembrane</keyword>
<comment type="subcellular location">
    <subcellularLocation>
        <location evidence="1">Membrane</location>
        <topology evidence="1">Multi-pass membrane protein</topology>
    </subcellularLocation>
</comment>
<feature type="transmembrane region" description="Helical" evidence="6">
    <location>
        <begin position="94"/>
        <end position="112"/>
    </location>
</feature>
<organism evidence="7 8">
    <name type="scientific">Trichostrongylus colubriformis</name>
    <name type="common">Black scour worm</name>
    <dbReference type="NCBI Taxonomy" id="6319"/>
    <lineage>
        <taxon>Eukaryota</taxon>
        <taxon>Metazoa</taxon>
        <taxon>Ecdysozoa</taxon>
        <taxon>Nematoda</taxon>
        <taxon>Chromadorea</taxon>
        <taxon>Rhabditida</taxon>
        <taxon>Rhabditina</taxon>
        <taxon>Rhabditomorpha</taxon>
        <taxon>Strongyloidea</taxon>
        <taxon>Trichostrongylidae</taxon>
        <taxon>Trichostrongylus</taxon>
    </lineage>
</organism>
<evidence type="ECO:0008006" key="9">
    <source>
        <dbReference type="Google" id="ProtNLM"/>
    </source>
</evidence>
<keyword evidence="8" id="KW-1185">Reference proteome</keyword>
<evidence type="ECO:0000256" key="6">
    <source>
        <dbReference type="SAM" id="Phobius"/>
    </source>
</evidence>
<evidence type="ECO:0000256" key="5">
    <source>
        <dbReference type="ARBA" id="ARBA00023136"/>
    </source>
</evidence>
<feature type="transmembrane region" description="Helical" evidence="6">
    <location>
        <begin position="6"/>
        <end position="25"/>
    </location>
</feature>
<proteinExistence type="inferred from homology"/>
<keyword evidence="4 6" id="KW-1133">Transmembrane helix</keyword>
<evidence type="ECO:0000256" key="2">
    <source>
        <dbReference type="ARBA" id="ARBA00005731"/>
    </source>
</evidence>
<dbReference type="InterPro" id="IPR010651">
    <property type="entry name" value="Sugar_transport"/>
</dbReference>
<sequence>MSEQNTPVGLVSATLATVLYGSCYVPVRWFEAGDGMYFQWLMCIGQLLAGVAELSLTDWPPIYPLGMFGGMFFAIGNSLTVTIMDGIGMAVGSLLWNTVTCIVGWAVSRFGLFGSTKKEPYDNVMNIIGVIVVCVG</sequence>
<comment type="similarity">
    <text evidence="2">Belongs to the TMEM144 family.</text>
</comment>
<reference evidence="7 8" key="1">
    <citation type="submission" date="2019-10" db="EMBL/GenBank/DDBJ databases">
        <title>Assembly and Annotation for the nematode Trichostrongylus colubriformis.</title>
        <authorList>
            <person name="Martin J."/>
        </authorList>
    </citation>
    <scope>NUCLEOTIDE SEQUENCE [LARGE SCALE GENOMIC DNA]</scope>
    <source>
        <strain evidence="7">G859</strain>
        <tissue evidence="7">Whole worm</tissue>
    </source>
</reference>